<dbReference type="CDD" id="cd03112">
    <property type="entry name" value="CobW-like"/>
    <property type="match status" value="1"/>
</dbReference>
<dbReference type="Proteomes" id="UP001172778">
    <property type="component" value="Unassembled WGS sequence"/>
</dbReference>
<gene>
    <name evidence="4" type="ORF">PZA18_01050</name>
</gene>
<dbReference type="PANTHER" id="PTHR13748">
    <property type="entry name" value="COBW-RELATED"/>
    <property type="match status" value="1"/>
</dbReference>
<accession>A0ABT7DRE1</accession>
<dbReference type="EMBL" id="JARRAF010000001">
    <property type="protein sequence ID" value="MDK2122630.1"/>
    <property type="molecule type" value="Genomic_DNA"/>
</dbReference>
<evidence type="ECO:0000256" key="2">
    <source>
        <dbReference type="SAM" id="MobiDB-lite"/>
    </source>
</evidence>
<evidence type="ECO:0000256" key="1">
    <source>
        <dbReference type="ARBA" id="ARBA00045658"/>
    </source>
</evidence>
<dbReference type="Gene3D" id="3.40.50.300">
    <property type="entry name" value="P-loop containing nucleotide triphosphate hydrolases"/>
    <property type="match status" value="1"/>
</dbReference>
<dbReference type="RefSeq" id="WP_284098912.1">
    <property type="nucleotide sequence ID" value="NZ_JARRAF010000001.1"/>
</dbReference>
<dbReference type="InterPro" id="IPR011629">
    <property type="entry name" value="CobW-like_C"/>
</dbReference>
<dbReference type="SMART" id="SM00833">
    <property type="entry name" value="CobW_C"/>
    <property type="match status" value="1"/>
</dbReference>
<protein>
    <submittedName>
        <fullName evidence="4">GTP-binding protein</fullName>
    </submittedName>
</protein>
<dbReference type="InterPro" id="IPR027417">
    <property type="entry name" value="P-loop_NTPase"/>
</dbReference>
<keyword evidence="5" id="KW-1185">Reference proteome</keyword>
<dbReference type="InterPro" id="IPR003495">
    <property type="entry name" value="CobW/HypB/UreG_nucleotide-bd"/>
</dbReference>
<name>A0ABT7DRE1_9NEIS</name>
<evidence type="ECO:0000313" key="4">
    <source>
        <dbReference type="EMBL" id="MDK2122630.1"/>
    </source>
</evidence>
<evidence type="ECO:0000313" key="5">
    <source>
        <dbReference type="Proteomes" id="UP001172778"/>
    </source>
</evidence>
<reference evidence="4" key="1">
    <citation type="submission" date="2023-03" db="EMBL/GenBank/DDBJ databases">
        <title>Chitinimonas shenzhenensis gen. nov., sp. nov., a novel member of family Burkholderiaceae isolated from activated sludge collected in Shen Zhen, China.</title>
        <authorList>
            <person name="Wang X."/>
        </authorList>
    </citation>
    <scope>NUCLEOTIDE SEQUENCE</scope>
    <source>
        <strain evidence="4">DQS-5</strain>
    </source>
</reference>
<dbReference type="SUPFAM" id="SSF52540">
    <property type="entry name" value="P-loop containing nucleoside triphosphate hydrolases"/>
    <property type="match status" value="1"/>
</dbReference>
<proteinExistence type="predicted"/>
<dbReference type="Pfam" id="PF02492">
    <property type="entry name" value="cobW"/>
    <property type="match status" value="1"/>
</dbReference>
<feature type="domain" description="CobW C-terminal" evidence="3">
    <location>
        <begin position="246"/>
        <end position="340"/>
    </location>
</feature>
<sequence length="341" mass="37360">MQSTSKTPVNIVTGFLGVGKTTALRRLLADRPAGEYWAVLVNEFGEVGIDGAALTDTQAGLNVVEVLGGCICCTTSPQLRVSLTRLLRERRPDRLLIEPSGLGHPAGIVDLLRDPFLSVALDLRSIICLVDPRHLEDARYTRHETWRDQIVLADVLVANKCDRADAEHIDQFEAMAARLFPPKQVVATTIQAKLDPAWLDLVTDYPATTAPSAAPQHHLTSAKRSAMSPPATEGRRHLNQGLGQASCGWVWSPERVFSGDRLAELMLKLTNNPSSLGLQELSRVKAVFHTDQGWLLFNVVGRDASATALAYRRDSRCEVIVACEEPPDWAMLEAAINDCQL</sequence>
<dbReference type="PANTHER" id="PTHR13748:SF46">
    <property type="entry name" value="ZINC CHAPERONE YEIR"/>
    <property type="match status" value="1"/>
</dbReference>
<evidence type="ECO:0000259" key="3">
    <source>
        <dbReference type="SMART" id="SM00833"/>
    </source>
</evidence>
<feature type="region of interest" description="Disordered" evidence="2">
    <location>
        <begin position="211"/>
        <end position="236"/>
    </location>
</feature>
<organism evidence="4 5">
    <name type="scientific">Parachitinimonas caeni</name>
    <dbReference type="NCBI Taxonomy" id="3031301"/>
    <lineage>
        <taxon>Bacteria</taxon>
        <taxon>Pseudomonadati</taxon>
        <taxon>Pseudomonadota</taxon>
        <taxon>Betaproteobacteria</taxon>
        <taxon>Neisseriales</taxon>
        <taxon>Chitinibacteraceae</taxon>
        <taxon>Parachitinimonas</taxon>
    </lineage>
</organism>
<comment type="caution">
    <text evidence="4">The sequence shown here is derived from an EMBL/GenBank/DDBJ whole genome shotgun (WGS) entry which is preliminary data.</text>
</comment>
<dbReference type="InterPro" id="IPR051316">
    <property type="entry name" value="Zinc-reg_GTPase_activator"/>
</dbReference>
<comment type="function">
    <text evidence="1">Zinc chaperone that directly transfers zinc cofactor to target proteins, thereby activating them. Zinc is transferred from the CXCC motif in the GTPase domain to the zinc binding site in target proteins in a process requiring GTP hydrolysis.</text>
</comment>